<dbReference type="Pfam" id="PF15632">
    <property type="entry name" value="ATPgrasp_Ter"/>
    <property type="match status" value="1"/>
</dbReference>
<name>A0A9E7BZL0_9ACTN</name>
<dbReference type="AlphaFoldDB" id="A0A9E7BZL0"/>
<dbReference type="InterPro" id="IPR013815">
    <property type="entry name" value="ATP_grasp_subdomain_1"/>
</dbReference>
<dbReference type="GO" id="GO:0005524">
    <property type="term" value="F:ATP binding"/>
    <property type="evidence" value="ECO:0007669"/>
    <property type="project" value="UniProtKB-UniRule"/>
</dbReference>
<dbReference type="Gene3D" id="3.30.470.20">
    <property type="entry name" value="ATP-grasp fold, B domain"/>
    <property type="match status" value="1"/>
</dbReference>
<gene>
    <name evidence="3" type="ORF">DSM104329_00981</name>
</gene>
<keyword evidence="1" id="KW-0067">ATP-binding</keyword>
<dbReference type="RefSeq" id="WP_259314268.1">
    <property type="nucleotide sequence ID" value="NZ_CP087164.1"/>
</dbReference>
<accession>A0A9E7BZL0</accession>
<reference evidence="3" key="1">
    <citation type="journal article" date="2022" name="Int. J. Syst. Evol. Microbiol.">
        <title>Pseudomonas aegrilactucae sp. nov. and Pseudomonas morbosilactucae sp. nov., pathogens causing bacterial rot of lettuce in Japan.</title>
        <authorList>
            <person name="Sawada H."/>
            <person name="Fujikawa T."/>
            <person name="Satou M."/>
        </authorList>
    </citation>
    <scope>NUCLEOTIDE SEQUENCE</scope>
    <source>
        <strain evidence="3">0166_1</strain>
    </source>
</reference>
<dbReference type="KEGG" id="sbae:DSM104329_00981"/>
<sequence length="410" mass="45091">MGDAGTRRGMDRAPAVLLGGRGPALSVARSLGARGVRVHVLAGQPGPVAGSRHCHRFVAAPGGGRLQERWLDWLEREGPAGAVVLPCEDDGLELIARHRGRLERLGYLPIEADDDVVLAMLDKEDTYRRARAVGVPTPGTVIVRDASDVGRAVAELGFPCAVKPVHSHVWQRHFRAKLLPVADELSLRTTVAAARELGIEVMVTEIIPGGDDQFLSYYTYIDDSGRPLFHLTKRKLRGYPVHFGLSTYQVIEWHPDVAELGLRFFAGVGLRGVGNVEFKRDARDGSLKLIECNHRFTAANELVRRAGVDLAGIAYDRARGADVSHTPSVRAGDRMWHVWDVPAFLGYRAHGEVTTAGWLRSLMHPFHLPHFRWSDPVPSAMGMAQGAAKLRRRITRDGLRAPRARTTRVA</sequence>
<keyword evidence="1" id="KW-0547">Nucleotide-binding</keyword>
<dbReference type="SUPFAM" id="SSF56059">
    <property type="entry name" value="Glutathione synthetase ATP-binding domain-like"/>
    <property type="match status" value="1"/>
</dbReference>
<dbReference type="GO" id="GO:0046872">
    <property type="term" value="F:metal ion binding"/>
    <property type="evidence" value="ECO:0007669"/>
    <property type="project" value="InterPro"/>
</dbReference>
<proteinExistence type="predicted"/>
<evidence type="ECO:0000256" key="1">
    <source>
        <dbReference type="PROSITE-ProRule" id="PRU00409"/>
    </source>
</evidence>
<dbReference type="Proteomes" id="UP001162834">
    <property type="component" value="Chromosome"/>
</dbReference>
<evidence type="ECO:0000313" key="3">
    <source>
        <dbReference type="EMBL" id="UGS34602.1"/>
    </source>
</evidence>
<keyword evidence="4" id="KW-1185">Reference proteome</keyword>
<dbReference type="InterPro" id="IPR011761">
    <property type="entry name" value="ATP-grasp"/>
</dbReference>
<evidence type="ECO:0000313" key="4">
    <source>
        <dbReference type="Proteomes" id="UP001162834"/>
    </source>
</evidence>
<protein>
    <recommendedName>
        <fullName evidence="2">ATP-grasp domain-containing protein</fullName>
    </recommendedName>
</protein>
<dbReference type="EMBL" id="CP087164">
    <property type="protein sequence ID" value="UGS34602.1"/>
    <property type="molecule type" value="Genomic_DNA"/>
</dbReference>
<dbReference type="PROSITE" id="PS50975">
    <property type="entry name" value="ATP_GRASP"/>
    <property type="match status" value="1"/>
</dbReference>
<dbReference type="Gene3D" id="3.30.1490.20">
    <property type="entry name" value="ATP-grasp fold, A domain"/>
    <property type="match status" value="1"/>
</dbReference>
<feature type="domain" description="ATP-grasp" evidence="2">
    <location>
        <begin position="127"/>
        <end position="319"/>
    </location>
</feature>
<organism evidence="3 4">
    <name type="scientific">Capillimicrobium parvum</name>
    <dbReference type="NCBI Taxonomy" id="2884022"/>
    <lineage>
        <taxon>Bacteria</taxon>
        <taxon>Bacillati</taxon>
        <taxon>Actinomycetota</taxon>
        <taxon>Thermoleophilia</taxon>
        <taxon>Solirubrobacterales</taxon>
        <taxon>Capillimicrobiaceae</taxon>
        <taxon>Capillimicrobium</taxon>
    </lineage>
</organism>
<evidence type="ECO:0000259" key="2">
    <source>
        <dbReference type="PROSITE" id="PS50975"/>
    </source>
</evidence>